<dbReference type="PANTHER" id="PTHR24305:SF157">
    <property type="entry name" value="N-ACETYLTRYPTOPHAN 6-HYDROXYLASE IVOC-RELATED"/>
    <property type="match status" value="1"/>
</dbReference>
<dbReference type="SUPFAM" id="SSF48264">
    <property type="entry name" value="Cytochrome P450"/>
    <property type="match status" value="1"/>
</dbReference>
<dbReference type="GO" id="GO:0004497">
    <property type="term" value="F:monooxygenase activity"/>
    <property type="evidence" value="ECO:0007669"/>
    <property type="project" value="InterPro"/>
</dbReference>
<evidence type="ECO:0000256" key="3">
    <source>
        <dbReference type="ARBA" id="ARBA00022723"/>
    </source>
</evidence>
<dbReference type="GO" id="GO:0016705">
    <property type="term" value="F:oxidoreductase activity, acting on paired donors, with incorporation or reduction of molecular oxygen"/>
    <property type="evidence" value="ECO:0007669"/>
    <property type="project" value="InterPro"/>
</dbReference>
<organism evidence="6 7">
    <name type="scientific">Coprinellus micaceus</name>
    <name type="common">Glistening ink-cap mushroom</name>
    <name type="synonym">Coprinus micaceus</name>
    <dbReference type="NCBI Taxonomy" id="71717"/>
    <lineage>
        <taxon>Eukaryota</taxon>
        <taxon>Fungi</taxon>
        <taxon>Dikarya</taxon>
        <taxon>Basidiomycota</taxon>
        <taxon>Agaricomycotina</taxon>
        <taxon>Agaricomycetes</taxon>
        <taxon>Agaricomycetidae</taxon>
        <taxon>Agaricales</taxon>
        <taxon>Agaricineae</taxon>
        <taxon>Psathyrellaceae</taxon>
        <taxon>Coprinellus</taxon>
    </lineage>
</organism>
<dbReference type="EMBL" id="QPFP01000387">
    <property type="protein sequence ID" value="TEB14539.1"/>
    <property type="molecule type" value="Genomic_DNA"/>
</dbReference>
<keyword evidence="5" id="KW-0408">Iron</keyword>
<evidence type="ECO:0000313" key="6">
    <source>
        <dbReference type="EMBL" id="TEB14539.1"/>
    </source>
</evidence>
<gene>
    <name evidence="6" type="ORF">FA13DRAFT_1747942</name>
</gene>
<keyword evidence="3" id="KW-0479">Metal-binding</keyword>
<dbReference type="Proteomes" id="UP000298030">
    <property type="component" value="Unassembled WGS sequence"/>
</dbReference>
<comment type="pathway">
    <text evidence="1">Secondary metabolite biosynthesis.</text>
</comment>
<evidence type="ECO:0000313" key="7">
    <source>
        <dbReference type="Proteomes" id="UP000298030"/>
    </source>
</evidence>
<evidence type="ECO:0000256" key="5">
    <source>
        <dbReference type="ARBA" id="ARBA00023004"/>
    </source>
</evidence>
<dbReference type="OrthoDB" id="1470350at2759"/>
<dbReference type="AlphaFoldDB" id="A0A4Y7S0D0"/>
<dbReference type="STRING" id="71717.A0A4Y7S0D0"/>
<dbReference type="GO" id="GO:0005506">
    <property type="term" value="F:iron ion binding"/>
    <property type="evidence" value="ECO:0007669"/>
    <property type="project" value="InterPro"/>
</dbReference>
<comment type="caution">
    <text evidence="6">The sequence shown here is derived from an EMBL/GenBank/DDBJ whole genome shotgun (WGS) entry which is preliminary data.</text>
</comment>
<protein>
    <recommendedName>
        <fullName evidence="8">Cytochrome P450</fullName>
    </recommendedName>
</protein>
<dbReference type="InterPro" id="IPR001128">
    <property type="entry name" value="Cyt_P450"/>
</dbReference>
<dbReference type="Gene3D" id="1.10.630.10">
    <property type="entry name" value="Cytochrome P450"/>
    <property type="match status" value="1"/>
</dbReference>
<evidence type="ECO:0000256" key="2">
    <source>
        <dbReference type="ARBA" id="ARBA00010617"/>
    </source>
</evidence>
<evidence type="ECO:0000256" key="4">
    <source>
        <dbReference type="ARBA" id="ARBA00023002"/>
    </source>
</evidence>
<sequence length="74" mass="7976">MPLENLEGLPYLTAVIKEGLRLPMRLTPLPRVAHENTNIAGVQVPAGTIVSMGQTFVHLNPDLFESPLSSLRGG</sequence>
<dbReference type="GO" id="GO:0020037">
    <property type="term" value="F:heme binding"/>
    <property type="evidence" value="ECO:0007669"/>
    <property type="project" value="InterPro"/>
</dbReference>
<name>A0A4Y7S0D0_COPMI</name>
<dbReference type="Pfam" id="PF00067">
    <property type="entry name" value="p450"/>
    <property type="match status" value="1"/>
</dbReference>
<keyword evidence="4" id="KW-0560">Oxidoreductase</keyword>
<dbReference type="InterPro" id="IPR036396">
    <property type="entry name" value="Cyt_P450_sf"/>
</dbReference>
<dbReference type="PANTHER" id="PTHR24305">
    <property type="entry name" value="CYTOCHROME P450"/>
    <property type="match status" value="1"/>
</dbReference>
<accession>A0A4Y7S0D0</accession>
<dbReference type="InterPro" id="IPR050121">
    <property type="entry name" value="Cytochrome_P450_monoxygenase"/>
</dbReference>
<proteinExistence type="inferred from homology"/>
<evidence type="ECO:0000256" key="1">
    <source>
        <dbReference type="ARBA" id="ARBA00005179"/>
    </source>
</evidence>
<keyword evidence="7" id="KW-1185">Reference proteome</keyword>
<reference evidence="6 7" key="1">
    <citation type="journal article" date="2019" name="Nat. Ecol. Evol.">
        <title>Megaphylogeny resolves global patterns of mushroom evolution.</title>
        <authorList>
            <person name="Varga T."/>
            <person name="Krizsan K."/>
            <person name="Foldi C."/>
            <person name="Dima B."/>
            <person name="Sanchez-Garcia M."/>
            <person name="Sanchez-Ramirez S."/>
            <person name="Szollosi G.J."/>
            <person name="Szarkandi J.G."/>
            <person name="Papp V."/>
            <person name="Albert L."/>
            <person name="Andreopoulos W."/>
            <person name="Angelini C."/>
            <person name="Antonin V."/>
            <person name="Barry K.W."/>
            <person name="Bougher N.L."/>
            <person name="Buchanan P."/>
            <person name="Buyck B."/>
            <person name="Bense V."/>
            <person name="Catcheside P."/>
            <person name="Chovatia M."/>
            <person name="Cooper J."/>
            <person name="Damon W."/>
            <person name="Desjardin D."/>
            <person name="Finy P."/>
            <person name="Geml J."/>
            <person name="Haridas S."/>
            <person name="Hughes K."/>
            <person name="Justo A."/>
            <person name="Karasinski D."/>
            <person name="Kautmanova I."/>
            <person name="Kiss B."/>
            <person name="Kocsube S."/>
            <person name="Kotiranta H."/>
            <person name="LaButti K.M."/>
            <person name="Lechner B.E."/>
            <person name="Liimatainen K."/>
            <person name="Lipzen A."/>
            <person name="Lukacs Z."/>
            <person name="Mihaltcheva S."/>
            <person name="Morgado L.N."/>
            <person name="Niskanen T."/>
            <person name="Noordeloos M.E."/>
            <person name="Ohm R.A."/>
            <person name="Ortiz-Santana B."/>
            <person name="Ovrebo C."/>
            <person name="Racz N."/>
            <person name="Riley R."/>
            <person name="Savchenko A."/>
            <person name="Shiryaev A."/>
            <person name="Soop K."/>
            <person name="Spirin V."/>
            <person name="Szebenyi C."/>
            <person name="Tomsovsky M."/>
            <person name="Tulloss R.E."/>
            <person name="Uehling J."/>
            <person name="Grigoriev I.V."/>
            <person name="Vagvolgyi C."/>
            <person name="Papp T."/>
            <person name="Martin F.M."/>
            <person name="Miettinen O."/>
            <person name="Hibbett D.S."/>
            <person name="Nagy L.G."/>
        </authorList>
    </citation>
    <scope>NUCLEOTIDE SEQUENCE [LARGE SCALE GENOMIC DNA]</scope>
    <source>
        <strain evidence="6 7">FP101781</strain>
    </source>
</reference>
<evidence type="ECO:0008006" key="8">
    <source>
        <dbReference type="Google" id="ProtNLM"/>
    </source>
</evidence>
<comment type="similarity">
    <text evidence="2">Belongs to the cytochrome P450 family.</text>
</comment>